<evidence type="ECO:0000313" key="1">
    <source>
        <dbReference type="EMBL" id="RCG16804.1"/>
    </source>
</evidence>
<reference evidence="1 2" key="1">
    <citation type="submission" date="2018-06" db="EMBL/GenBank/DDBJ databases">
        <title>Sphaerisporangium craniellae sp. nov., isolated from a marine sponge in the South China Sea.</title>
        <authorList>
            <person name="Li L."/>
        </authorList>
    </citation>
    <scope>NUCLEOTIDE SEQUENCE [LARGE SCALE GENOMIC DNA]</scope>
    <source>
        <strain evidence="1 2">CCTCC AA 208026</strain>
    </source>
</reference>
<keyword evidence="2" id="KW-1185">Reference proteome</keyword>
<gene>
    <name evidence="1" type="ORF">DQ384_40035</name>
</gene>
<dbReference type="AlphaFoldDB" id="A0A367EFG9"/>
<evidence type="ECO:0000313" key="2">
    <source>
        <dbReference type="Proteomes" id="UP000253094"/>
    </source>
</evidence>
<dbReference type="Proteomes" id="UP000253094">
    <property type="component" value="Unassembled WGS sequence"/>
</dbReference>
<proteinExistence type="predicted"/>
<name>A0A367EFG9_9ACTN</name>
<dbReference type="EMBL" id="QOIL01000047">
    <property type="protein sequence ID" value="RCG16804.1"/>
    <property type="molecule type" value="Genomic_DNA"/>
</dbReference>
<organism evidence="1 2">
    <name type="scientific">Sphaerisporangium album</name>
    <dbReference type="NCBI Taxonomy" id="509200"/>
    <lineage>
        <taxon>Bacteria</taxon>
        <taxon>Bacillati</taxon>
        <taxon>Actinomycetota</taxon>
        <taxon>Actinomycetes</taxon>
        <taxon>Streptosporangiales</taxon>
        <taxon>Streptosporangiaceae</taxon>
        <taxon>Sphaerisporangium</taxon>
    </lineage>
</organism>
<sequence>MTRPVGQSFAAHVSAMLRALLQHSGGADASPEGVRLVTNVTNLTDEQITILRGQADVAGMTLVLVDDGTTPRVAKVRSRDLAPHELAAMDQSAAARAGGDAGASRHQP</sequence>
<protein>
    <submittedName>
        <fullName evidence="1">Uncharacterized protein</fullName>
    </submittedName>
</protein>
<comment type="caution">
    <text evidence="1">The sequence shown here is derived from an EMBL/GenBank/DDBJ whole genome shotgun (WGS) entry which is preliminary data.</text>
</comment>
<accession>A0A367EFG9</accession>